<dbReference type="GO" id="GO:0050321">
    <property type="term" value="F:tau-protein kinase activity"/>
    <property type="evidence" value="ECO:0007669"/>
    <property type="project" value="TreeGrafter"/>
</dbReference>
<proteinExistence type="predicted"/>
<reference evidence="7" key="1">
    <citation type="submission" date="2022-11" db="UniProtKB">
        <authorList>
            <consortium name="EnsemblMetazoa"/>
        </authorList>
    </citation>
    <scope>IDENTIFICATION</scope>
</reference>
<feature type="domain" description="Protein kinase" evidence="6">
    <location>
        <begin position="39"/>
        <end position="293"/>
    </location>
</feature>
<keyword evidence="4" id="KW-0418">Kinase</keyword>
<dbReference type="GO" id="GO:0005737">
    <property type="term" value="C:cytoplasm"/>
    <property type="evidence" value="ECO:0007669"/>
    <property type="project" value="TreeGrafter"/>
</dbReference>
<dbReference type="Proteomes" id="UP000887568">
    <property type="component" value="Unplaced"/>
</dbReference>
<dbReference type="GO" id="GO:0000226">
    <property type="term" value="P:microtubule cytoskeleton organization"/>
    <property type="evidence" value="ECO:0007669"/>
    <property type="project" value="TreeGrafter"/>
</dbReference>
<sequence length="564" mass="63747">MGNERIFYTDESLHLKRKGEGVWMPEKGRPVWDSLHLDLVDEGTIEEGPFSQVRKVYSRKLNRYFAFKKISKLRAPKEAVDKFLPREITIMQQLAHERLVEMEAVLVTEHYTFILMEYIPHGDLTKYINRRGHLCEEEARMLFHQLLDAVSYLHALDVVHRDIKCDNIMLDEQYNIKLGDFGFAAMCEAGQKLSEFCGSYAYTAPEILAGKEYDGKKADVWSIGVVLYAMLCGRLPYQDESLDILIDNIYNPQGKLLFHKKVSKDCRDFVRSMLITDPKARVSVSKLKRMDWLNKPIDMSTADYKTPQSSFESVGPMPAGGRPRRASLDMNAEHGFSESQRIMENEKQCPHTVTDVLRAVAVRHAFGESTTDIHRHVGLRPGIHLKANDVGLTGPAGRRISVQLSQQNLPLFAGGKMQQTADTADSSRRARRASLMPDRKDSLSMLTSTARKGIQHGALAPYHGVLRATGSQILMSNEDLMASAINLNQGKVDKELHDMHYYTGAKVARAAGAKRHKSAECTRRNSVFTDTLKLRSQPNALDPAEQAIVNMFRSKCEKIKYMVA</sequence>
<dbReference type="GO" id="GO:0035556">
    <property type="term" value="P:intracellular signal transduction"/>
    <property type="evidence" value="ECO:0007669"/>
    <property type="project" value="TreeGrafter"/>
</dbReference>
<evidence type="ECO:0000313" key="7">
    <source>
        <dbReference type="EnsemblMetazoa" id="XP_038064163.1"/>
    </source>
</evidence>
<organism evidence="7 8">
    <name type="scientific">Patiria miniata</name>
    <name type="common">Bat star</name>
    <name type="synonym">Asterina miniata</name>
    <dbReference type="NCBI Taxonomy" id="46514"/>
    <lineage>
        <taxon>Eukaryota</taxon>
        <taxon>Metazoa</taxon>
        <taxon>Echinodermata</taxon>
        <taxon>Eleutherozoa</taxon>
        <taxon>Asterozoa</taxon>
        <taxon>Asteroidea</taxon>
        <taxon>Valvatacea</taxon>
        <taxon>Valvatida</taxon>
        <taxon>Asterinidae</taxon>
        <taxon>Patiria</taxon>
    </lineage>
</organism>
<keyword evidence="2" id="KW-0808">Transferase</keyword>
<keyword evidence="5" id="KW-0067">ATP-binding</keyword>
<dbReference type="FunFam" id="1.10.510.10:FF:000571">
    <property type="entry name" value="Maternal embryonic leucine zipper kinase"/>
    <property type="match status" value="1"/>
</dbReference>
<accession>A0A914AKP0</accession>
<evidence type="ECO:0000259" key="6">
    <source>
        <dbReference type="PROSITE" id="PS50011"/>
    </source>
</evidence>
<evidence type="ECO:0000256" key="4">
    <source>
        <dbReference type="ARBA" id="ARBA00022777"/>
    </source>
</evidence>
<evidence type="ECO:0000313" key="8">
    <source>
        <dbReference type="Proteomes" id="UP000887568"/>
    </source>
</evidence>
<dbReference type="GeneID" id="119734698"/>
<dbReference type="AlphaFoldDB" id="A0A914AKP0"/>
<dbReference type="InterPro" id="IPR008271">
    <property type="entry name" value="Ser/Thr_kinase_AS"/>
</dbReference>
<dbReference type="Pfam" id="PF00069">
    <property type="entry name" value="Pkinase"/>
    <property type="match status" value="1"/>
</dbReference>
<dbReference type="PROSITE" id="PS00108">
    <property type="entry name" value="PROTEIN_KINASE_ST"/>
    <property type="match status" value="1"/>
</dbReference>
<dbReference type="Gene3D" id="1.10.510.10">
    <property type="entry name" value="Transferase(Phosphotransferase) domain 1"/>
    <property type="match status" value="1"/>
</dbReference>
<dbReference type="RefSeq" id="XP_038064163.1">
    <property type="nucleotide sequence ID" value="XM_038208235.1"/>
</dbReference>
<keyword evidence="3" id="KW-0547">Nucleotide-binding</keyword>
<dbReference type="SMART" id="SM00220">
    <property type="entry name" value="S_TKc"/>
    <property type="match status" value="1"/>
</dbReference>
<dbReference type="SUPFAM" id="SSF56112">
    <property type="entry name" value="Protein kinase-like (PK-like)"/>
    <property type="match status" value="1"/>
</dbReference>
<dbReference type="PROSITE" id="PS50011">
    <property type="entry name" value="PROTEIN_KINASE_DOM"/>
    <property type="match status" value="1"/>
</dbReference>
<protein>
    <recommendedName>
        <fullName evidence="6">Protein kinase domain-containing protein</fullName>
    </recommendedName>
</protein>
<evidence type="ECO:0000256" key="1">
    <source>
        <dbReference type="ARBA" id="ARBA00022527"/>
    </source>
</evidence>
<dbReference type="CDD" id="cd14003">
    <property type="entry name" value="STKc_AMPK-like"/>
    <property type="match status" value="1"/>
</dbReference>
<dbReference type="InterPro" id="IPR000719">
    <property type="entry name" value="Prot_kinase_dom"/>
</dbReference>
<dbReference type="EnsemblMetazoa" id="XM_038208235.1">
    <property type="protein sequence ID" value="XP_038064163.1"/>
    <property type="gene ID" value="LOC119734698"/>
</dbReference>
<evidence type="ECO:0000256" key="5">
    <source>
        <dbReference type="ARBA" id="ARBA00022840"/>
    </source>
</evidence>
<evidence type="ECO:0000256" key="2">
    <source>
        <dbReference type="ARBA" id="ARBA00022679"/>
    </source>
</evidence>
<name>A0A914AKP0_PATMI</name>
<dbReference type="OrthoDB" id="541276at2759"/>
<dbReference type="GO" id="GO:0005524">
    <property type="term" value="F:ATP binding"/>
    <property type="evidence" value="ECO:0007669"/>
    <property type="project" value="UniProtKB-KW"/>
</dbReference>
<keyword evidence="1" id="KW-0723">Serine/threonine-protein kinase</keyword>
<keyword evidence="8" id="KW-1185">Reference proteome</keyword>
<dbReference type="InterPro" id="IPR011009">
    <property type="entry name" value="Kinase-like_dom_sf"/>
</dbReference>
<dbReference type="OMA" id="CDNIMLD"/>
<dbReference type="PANTHER" id="PTHR24346:SF82">
    <property type="entry name" value="KP78A-RELATED"/>
    <property type="match status" value="1"/>
</dbReference>
<dbReference type="PANTHER" id="PTHR24346">
    <property type="entry name" value="MAP/MICROTUBULE AFFINITY-REGULATING KINASE"/>
    <property type="match status" value="1"/>
</dbReference>
<evidence type="ECO:0000256" key="3">
    <source>
        <dbReference type="ARBA" id="ARBA00022741"/>
    </source>
</evidence>